<keyword evidence="8" id="KW-1185">Reference proteome</keyword>
<name>A0A915HTA8_ROMCU</name>
<keyword evidence="5 6" id="KW-0833">Ubl conjugation pathway</keyword>
<comment type="pathway">
    <text evidence="2">Protein modification; protein ubiquitination.</text>
</comment>
<evidence type="ECO:0000256" key="4">
    <source>
        <dbReference type="ARBA" id="ARBA00022679"/>
    </source>
</evidence>
<dbReference type="Proteomes" id="UP000887565">
    <property type="component" value="Unplaced"/>
</dbReference>
<dbReference type="AlphaFoldDB" id="A0A915HTA8"/>
<dbReference type="GO" id="GO:0061630">
    <property type="term" value="F:ubiquitin protein ligase activity"/>
    <property type="evidence" value="ECO:0007669"/>
    <property type="project" value="UniProtKB-EC"/>
</dbReference>
<protein>
    <recommendedName>
        <fullName evidence="3">HECT-type E3 ubiquitin transferase</fullName>
        <ecNumber evidence="3">2.3.2.26</ecNumber>
    </recommendedName>
</protein>
<evidence type="ECO:0000256" key="3">
    <source>
        <dbReference type="ARBA" id="ARBA00012485"/>
    </source>
</evidence>
<evidence type="ECO:0000313" key="9">
    <source>
        <dbReference type="WBParaSite" id="nRc.2.0.1.t04630-RA"/>
    </source>
</evidence>
<dbReference type="OMA" id="VITVHIM"/>
<keyword evidence="4" id="KW-0808">Transferase</keyword>
<dbReference type="GO" id="GO:0043161">
    <property type="term" value="P:proteasome-mediated ubiquitin-dependent protein catabolic process"/>
    <property type="evidence" value="ECO:0007669"/>
    <property type="project" value="TreeGrafter"/>
</dbReference>
<proteinExistence type="predicted"/>
<feature type="domain" description="HECT" evidence="7">
    <location>
        <begin position="1"/>
        <end position="74"/>
    </location>
</feature>
<dbReference type="Gene3D" id="3.90.1750.10">
    <property type="entry name" value="Hect, E3 ligase catalytic domains"/>
    <property type="match status" value="1"/>
</dbReference>
<evidence type="ECO:0000256" key="1">
    <source>
        <dbReference type="ARBA" id="ARBA00000885"/>
    </source>
</evidence>
<comment type="catalytic activity">
    <reaction evidence="1">
        <text>S-ubiquitinyl-[E2 ubiquitin-conjugating enzyme]-L-cysteine + [acceptor protein]-L-lysine = [E2 ubiquitin-conjugating enzyme]-L-cysteine + N(6)-ubiquitinyl-[acceptor protein]-L-lysine.</text>
        <dbReference type="EC" id="2.3.2.26"/>
    </reaction>
</comment>
<comment type="caution">
    <text evidence="6">Lacks conserved residue(s) required for the propagation of feature annotation.</text>
</comment>
<dbReference type="EC" id="2.3.2.26" evidence="3"/>
<dbReference type="Gene3D" id="3.30.2410.10">
    <property type="entry name" value="Hect, E3 ligase catalytic domain"/>
    <property type="match status" value="1"/>
</dbReference>
<reference evidence="9" key="1">
    <citation type="submission" date="2022-11" db="UniProtKB">
        <authorList>
            <consortium name="WormBaseParasite"/>
        </authorList>
    </citation>
    <scope>IDENTIFICATION</scope>
</reference>
<dbReference type="InterPro" id="IPR035983">
    <property type="entry name" value="Hect_E3_ubiquitin_ligase"/>
</dbReference>
<dbReference type="Pfam" id="PF00632">
    <property type="entry name" value="HECT"/>
    <property type="match status" value="1"/>
</dbReference>
<sequence length="74" mass="9244">MVEWRFNRGVEEQTKAFFLGFNSVFPIEWMKYFDERELELLLCGMQDIDVDDWQRNTIYRHYTPASKQVQWFWQ</sequence>
<dbReference type="PROSITE" id="PS50237">
    <property type="entry name" value="HECT"/>
    <property type="match status" value="1"/>
</dbReference>
<evidence type="ECO:0000256" key="5">
    <source>
        <dbReference type="ARBA" id="ARBA00022786"/>
    </source>
</evidence>
<dbReference type="WBParaSite" id="nRc.2.0.1.t04630-RA">
    <property type="protein sequence ID" value="nRc.2.0.1.t04630-RA"/>
    <property type="gene ID" value="nRc.2.0.1.g04630"/>
</dbReference>
<dbReference type="SUPFAM" id="SSF56204">
    <property type="entry name" value="Hect, E3 ligase catalytic domain"/>
    <property type="match status" value="1"/>
</dbReference>
<evidence type="ECO:0000313" key="8">
    <source>
        <dbReference type="Proteomes" id="UP000887565"/>
    </source>
</evidence>
<dbReference type="GO" id="GO:0005737">
    <property type="term" value="C:cytoplasm"/>
    <property type="evidence" value="ECO:0007669"/>
    <property type="project" value="TreeGrafter"/>
</dbReference>
<evidence type="ECO:0000259" key="7">
    <source>
        <dbReference type="PROSITE" id="PS50237"/>
    </source>
</evidence>
<dbReference type="InterPro" id="IPR050409">
    <property type="entry name" value="E3_ubiq-protein_ligase"/>
</dbReference>
<dbReference type="GO" id="GO:0016567">
    <property type="term" value="P:protein ubiquitination"/>
    <property type="evidence" value="ECO:0007669"/>
    <property type="project" value="TreeGrafter"/>
</dbReference>
<evidence type="ECO:0000256" key="6">
    <source>
        <dbReference type="PROSITE-ProRule" id="PRU00104"/>
    </source>
</evidence>
<dbReference type="InterPro" id="IPR000569">
    <property type="entry name" value="HECT_dom"/>
</dbReference>
<evidence type="ECO:0000256" key="2">
    <source>
        <dbReference type="ARBA" id="ARBA00004906"/>
    </source>
</evidence>
<organism evidence="8 9">
    <name type="scientific">Romanomermis culicivorax</name>
    <name type="common">Nematode worm</name>
    <dbReference type="NCBI Taxonomy" id="13658"/>
    <lineage>
        <taxon>Eukaryota</taxon>
        <taxon>Metazoa</taxon>
        <taxon>Ecdysozoa</taxon>
        <taxon>Nematoda</taxon>
        <taxon>Enoplea</taxon>
        <taxon>Dorylaimia</taxon>
        <taxon>Mermithida</taxon>
        <taxon>Mermithoidea</taxon>
        <taxon>Mermithidae</taxon>
        <taxon>Romanomermis</taxon>
    </lineage>
</organism>
<dbReference type="PANTHER" id="PTHR11254:SF429">
    <property type="entry name" value="E3 UBIQUITIN-PROTEIN LIGASE SU(DX)"/>
    <property type="match status" value="1"/>
</dbReference>
<accession>A0A915HTA8</accession>
<dbReference type="PANTHER" id="PTHR11254">
    <property type="entry name" value="HECT DOMAIN UBIQUITIN-PROTEIN LIGASE"/>
    <property type="match status" value="1"/>
</dbReference>